<evidence type="ECO:0000256" key="3">
    <source>
        <dbReference type="ARBA" id="ARBA00022692"/>
    </source>
</evidence>
<keyword evidence="9" id="KW-0325">Glycoprotein</keyword>
<proteinExistence type="inferred from homology"/>
<evidence type="ECO:0000256" key="13">
    <source>
        <dbReference type="SAM" id="MobiDB-lite"/>
    </source>
</evidence>
<comment type="similarity">
    <text evidence="2 12">Belongs to the glycosyl hydrolase 63 family.</text>
</comment>
<reference evidence="16" key="1">
    <citation type="submission" date="2016-04" db="EMBL/GenBank/DDBJ databases">
        <authorList>
            <person name="Nguyen H.D."/>
            <person name="Samba Siva P."/>
            <person name="Cullis J."/>
            <person name="Levesque C.A."/>
            <person name="Hambleton S."/>
        </authorList>
    </citation>
    <scope>NUCLEOTIDE SEQUENCE</scope>
    <source>
        <strain evidence="16">DAOMC 236416</strain>
    </source>
</reference>
<feature type="compositionally biased region" description="Acidic residues" evidence="13">
    <location>
        <begin position="421"/>
        <end position="431"/>
    </location>
</feature>
<dbReference type="InterPro" id="IPR008928">
    <property type="entry name" value="6-hairpin_glycosidase_sf"/>
</dbReference>
<evidence type="ECO:0000256" key="1">
    <source>
        <dbReference type="ARBA" id="ARBA00004648"/>
    </source>
</evidence>
<name>A0A177TPI4_9BASI</name>
<evidence type="ECO:0000256" key="5">
    <source>
        <dbReference type="ARBA" id="ARBA00022824"/>
    </source>
</evidence>
<sequence>MTRAGRSHRPARQTGGAHLTAASWLGAGAVLALLLAVAFSSPATAATPDVRPVHDANEQEAAANSSLHWGTYRPQIYFGMRPRAPNSLITGLVWNGLANYKQALSRIRHECSDQDGMSGYRWNYHDGRTFGVQTIDDVENNVRIETSFLKTGHHHDKEGKVDGGNWAARIKGSILDKSKPLPLVSPMWYTAIESSATSSLSFESDTNDLGIPVTESAVLSGRTPDLGDFTIRIEEPKDARKQGFNLPVAGGHHGELFEPLHQRTSYVGARVPDKEVWKGKEIIMTAMNTRLKYFVDKYGEKDMPSPAFSLLLPNDVMPESNFFAFQKVFVGDFQFDVFFEGKDTPNGAKLDGQSFDVALEAAKKAFDVRFEHQFGLSTRKGYLPSMVNFAREITSSLLGGIGYWHGAGVVDRSFTHAYDAEDGGDDSDFEENPATPDPQFTEEMSLMSASPSRSLFPRGFYWDEGFHLAHIGVWDNDLSLEILKSWVNLIDEDGWVGREQGLGDEARSRIPERFQAQNPRYGNPPTFTAALAMYIDRLVSVVGKQGESLDNFPQDLVMSGSSGAQALFSASHASQSNETTFDGSDEGVRTAHLRSGALARTYLRDMYPALRRHYDWFRRTQRGELKKWGRKTKSRSQEAYRWRGRTAEHVLTSGLDDYPRAKLPHPGELHVDLHSWMGFFAEMMRRIAEVLGEEDDVKEFEGHRDGIVSNLDELHWSEEEKMYCDVSVDDDDESFHVCHRGYVSLFPLLLRLLPADSPKVGAVLDLLSDPDHLWSEYGIRSLSLQDEFFGKDENYWRGPIWIQMQYLALGALKTKYMVEEGPHQDRAKGLYRKLRKNVVENVQKEYVRTGYTWEQYDPKTGEGRRGHPFTGWTSTVALMMAEVY</sequence>
<organism evidence="16 17">
    <name type="scientific">Tilletia indica</name>
    <dbReference type="NCBI Taxonomy" id="43049"/>
    <lineage>
        <taxon>Eukaryota</taxon>
        <taxon>Fungi</taxon>
        <taxon>Dikarya</taxon>
        <taxon>Basidiomycota</taxon>
        <taxon>Ustilaginomycotina</taxon>
        <taxon>Exobasidiomycetes</taxon>
        <taxon>Tilletiales</taxon>
        <taxon>Tilletiaceae</taxon>
        <taxon>Tilletia</taxon>
    </lineage>
</organism>
<dbReference type="SUPFAM" id="SSF48208">
    <property type="entry name" value="Six-hairpin glycosidases"/>
    <property type="match status" value="1"/>
</dbReference>
<evidence type="ECO:0000256" key="2">
    <source>
        <dbReference type="ARBA" id="ARBA00010833"/>
    </source>
</evidence>
<comment type="function">
    <text evidence="12">Cleaves the distal alpha 1,2-linked glucose residue from the Glc(3)Man(9)GlcNAc(2) oligosaccharide precursor.</text>
</comment>
<keyword evidence="17" id="KW-1185">Reference proteome</keyword>
<keyword evidence="7" id="KW-1133">Transmembrane helix</keyword>
<evidence type="ECO:0000256" key="8">
    <source>
        <dbReference type="ARBA" id="ARBA00023136"/>
    </source>
</evidence>
<dbReference type="Proteomes" id="UP000077521">
    <property type="component" value="Unassembled WGS sequence"/>
</dbReference>
<evidence type="ECO:0000259" key="14">
    <source>
        <dbReference type="Pfam" id="PF03200"/>
    </source>
</evidence>
<dbReference type="Pfam" id="PF16923">
    <property type="entry name" value="Glyco_hydro_63N"/>
    <property type="match status" value="1"/>
</dbReference>
<keyword evidence="4 12" id="KW-0378">Hydrolase</keyword>
<dbReference type="Gene3D" id="1.50.10.10">
    <property type="match status" value="1"/>
</dbReference>
<dbReference type="PANTHER" id="PTHR10412:SF11">
    <property type="entry name" value="MANNOSYL-OLIGOSACCHARIDE GLUCOSIDASE"/>
    <property type="match status" value="1"/>
</dbReference>
<feature type="domain" description="Glycosyl hydrolase family 63 N-terminal" evidence="15">
    <location>
        <begin position="66"/>
        <end position="307"/>
    </location>
</feature>
<evidence type="ECO:0000256" key="7">
    <source>
        <dbReference type="ARBA" id="ARBA00022989"/>
    </source>
</evidence>
<comment type="catalytic activity">
    <reaction evidence="12">
        <text>N(4)-(alpha-D-Glc-(1-&gt;2)-alpha-D-Glc-(1-&gt;3)-alpha-D-Glc-(1-&gt;3)-alpha-D-Man-(1-&gt;2)-alpha-D-Man-(1-&gt;2)-alpha-D-Man-(1-&gt;3)-[alpha-D-Man-(1-&gt;2)-alpha-D-Man-(1-&gt;3)-[alpha-D-Man-(1-&gt;2)-alpha-D-Man-(1-&gt;6)]-alpha-D-Man-(1-&gt;6)]-beta-D-Man-(1-&gt;4)-beta-D-GlcNAc-(1-&gt;4)-beta-D-GlcNAc)-L-asparaginyl-[protein] + H2O = N(4)-(alpha-D-Glc-(1-&gt;3)-alpha-D-Glc-(1-&gt;3)-alpha-D-Man-(1-&gt;2)-alpha-D-Man-(1-&gt;2)-alpha-D-Man-(1-&gt;3)-[alpha-D-Man-(1-&gt;2)-alpha-D-Man-(1-&gt;3)-[alpha-D-Man-(1-&gt;2)-alpha-D-Man-(1-&gt;6)]-alpha-D-Man-(1-&gt;6)]-beta-D-Man-(1-&gt;4)-beta-D-GlcNAc-(1-&gt;4)-beta-D-GlcNAc)-L-asparaginyl-[protein] + beta-D-glucose</text>
        <dbReference type="Rhea" id="RHEA:55988"/>
        <dbReference type="Rhea" id="RHEA-COMP:12806"/>
        <dbReference type="Rhea" id="RHEA-COMP:14355"/>
        <dbReference type="ChEBI" id="CHEBI:15377"/>
        <dbReference type="ChEBI" id="CHEBI:15903"/>
        <dbReference type="ChEBI" id="CHEBI:59082"/>
        <dbReference type="ChEBI" id="CHEBI:132537"/>
        <dbReference type="EC" id="3.2.1.106"/>
    </reaction>
</comment>
<dbReference type="GO" id="GO:0005789">
    <property type="term" value="C:endoplasmic reticulum membrane"/>
    <property type="evidence" value="ECO:0007669"/>
    <property type="project" value="UniProtKB-SubCell"/>
</dbReference>
<protein>
    <recommendedName>
        <fullName evidence="11 12">Mannosyl-oligosaccharide glucosidase</fullName>
        <ecNumber evidence="11 12">3.2.1.106</ecNumber>
    </recommendedName>
</protein>
<keyword evidence="3" id="KW-0812">Transmembrane</keyword>
<dbReference type="EC" id="3.2.1.106" evidence="11 12"/>
<dbReference type="InterPro" id="IPR031631">
    <property type="entry name" value="Glyco_hydro_63N"/>
</dbReference>
<dbReference type="Pfam" id="PF03200">
    <property type="entry name" value="Glyco_hydro_63"/>
    <property type="match status" value="1"/>
</dbReference>
<dbReference type="GO" id="GO:0006487">
    <property type="term" value="P:protein N-linked glycosylation"/>
    <property type="evidence" value="ECO:0007669"/>
    <property type="project" value="UniProtKB-UniRule"/>
</dbReference>
<evidence type="ECO:0000256" key="6">
    <source>
        <dbReference type="ARBA" id="ARBA00022968"/>
    </source>
</evidence>
<dbReference type="InterPro" id="IPR031335">
    <property type="entry name" value="Glyco_hydro_63_C"/>
</dbReference>
<evidence type="ECO:0000256" key="9">
    <source>
        <dbReference type="ARBA" id="ARBA00023180"/>
    </source>
</evidence>
<dbReference type="InterPro" id="IPR012341">
    <property type="entry name" value="6hp_glycosidase-like_sf"/>
</dbReference>
<reference evidence="16" key="2">
    <citation type="journal article" date="2019" name="IMA Fungus">
        <title>Genome sequencing and comparison of five Tilletia species to identify candidate genes for the detection of regulated species infecting wheat.</title>
        <authorList>
            <person name="Nguyen H.D.T."/>
            <person name="Sultana T."/>
            <person name="Kesanakurti P."/>
            <person name="Hambleton S."/>
        </authorList>
    </citation>
    <scope>NUCLEOTIDE SEQUENCE</scope>
    <source>
        <strain evidence="16">DAOMC 236416</strain>
    </source>
</reference>
<evidence type="ECO:0000256" key="11">
    <source>
        <dbReference type="ARBA" id="ARBA00038888"/>
    </source>
</evidence>
<comment type="subcellular location">
    <subcellularLocation>
        <location evidence="1 12">Endoplasmic reticulum membrane</location>
        <topology evidence="1 12">Single-pass type II membrane protein</topology>
    </subcellularLocation>
</comment>
<evidence type="ECO:0000313" key="16">
    <source>
        <dbReference type="EMBL" id="KAE8255668.1"/>
    </source>
</evidence>
<dbReference type="EMBL" id="LWDF02000153">
    <property type="protein sequence ID" value="KAE8255668.1"/>
    <property type="molecule type" value="Genomic_DNA"/>
</dbReference>
<dbReference type="PANTHER" id="PTHR10412">
    <property type="entry name" value="MANNOSYL-OLIGOSACCHARIDE GLUCOSIDASE"/>
    <property type="match status" value="1"/>
</dbReference>
<keyword evidence="6" id="KW-0735">Signal-anchor</keyword>
<evidence type="ECO:0000313" key="17">
    <source>
        <dbReference type="Proteomes" id="UP000077521"/>
    </source>
</evidence>
<comment type="caution">
    <text evidence="16">The sequence shown here is derived from an EMBL/GenBank/DDBJ whole genome shotgun (WGS) entry which is preliminary data.</text>
</comment>
<keyword evidence="5 12" id="KW-0256">Endoplasmic reticulum</keyword>
<dbReference type="Gene3D" id="2.70.98.110">
    <property type="entry name" value="Glycosyl hydrolase family 63, N-terminal domain"/>
    <property type="match status" value="1"/>
</dbReference>
<gene>
    <name evidence="16" type="ORF">A4X13_0g2960</name>
</gene>
<feature type="domain" description="Glycosyl hydrolase family 63 C-terminal" evidence="14">
    <location>
        <begin position="352"/>
        <end position="882"/>
    </location>
</feature>
<keyword evidence="10 12" id="KW-0326">Glycosidase</keyword>
<keyword evidence="8" id="KW-0472">Membrane</keyword>
<evidence type="ECO:0000256" key="12">
    <source>
        <dbReference type="RuleBase" id="RU368089"/>
    </source>
</evidence>
<accession>A0A177TPI4</accession>
<evidence type="ECO:0000256" key="10">
    <source>
        <dbReference type="ARBA" id="ARBA00023295"/>
    </source>
</evidence>
<evidence type="ECO:0000259" key="15">
    <source>
        <dbReference type="Pfam" id="PF16923"/>
    </source>
</evidence>
<dbReference type="InterPro" id="IPR004888">
    <property type="entry name" value="Glycoside_hydrolase_63"/>
</dbReference>
<feature type="region of interest" description="Disordered" evidence="13">
    <location>
        <begin position="421"/>
        <end position="440"/>
    </location>
</feature>
<dbReference type="AlphaFoldDB" id="A0A177TPI4"/>
<dbReference type="InterPro" id="IPR038518">
    <property type="entry name" value="Glyco_hydro_63N_sf"/>
</dbReference>
<dbReference type="GO" id="GO:0009311">
    <property type="term" value="P:oligosaccharide metabolic process"/>
    <property type="evidence" value="ECO:0007669"/>
    <property type="project" value="UniProtKB-UniRule"/>
</dbReference>
<evidence type="ECO:0000256" key="4">
    <source>
        <dbReference type="ARBA" id="ARBA00022801"/>
    </source>
</evidence>
<dbReference type="GO" id="GO:0004573">
    <property type="term" value="F:Glc3Man9GlcNAc2 oligosaccharide glucosidase activity"/>
    <property type="evidence" value="ECO:0007669"/>
    <property type="project" value="UniProtKB-UniRule"/>
</dbReference>